<name>A0A174U3U3_9FIRM</name>
<protein>
    <submittedName>
        <fullName evidence="5">AraC family transcriptional regulator</fullName>
    </submittedName>
    <submittedName>
        <fullName evidence="6">Helix-turn-helix domain-containing protein</fullName>
    </submittedName>
</protein>
<sequence>MNQEMLERLSVITEEEREILNGRTEIDRTRYTKGDELVTSRQMEVRGAFHIDSGKMLEHGKLIRIRPHTRFVHFPKHKHNYIEVIYMCKGETTHVIDGETVVLRTGELLFLNQHATQEILPAGEGDVAVNFIILPEFFDTAFEMMGEEENLLRDFLVGCLCNDTRYASFLHFKVADVLPVQNLVENMVWTLLNDQPNKRSINQITMGLLFLQLMHYTDKISHTSEGFDQRLIFQVLGYIDENYRDGELTELSSMLGYDIYWLSRMVKRLTGRTYKELLQIKRLNQAAFLLLNTRLAVADVALAVGYDNTSYFYRIFKERYQMSPKEYRKNNRAL</sequence>
<dbReference type="GO" id="GO:0003700">
    <property type="term" value="F:DNA-binding transcription factor activity"/>
    <property type="evidence" value="ECO:0007669"/>
    <property type="project" value="InterPro"/>
</dbReference>
<evidence type="ECO:0000256" key="2">
    <source>
        <dbReference type="ARBA" id="ARBA00023125"/>
    </source>
</evidence>
<dbReference type="Proteomes" id="UP001055091">
    <property type="component" value="Unassembled WGS sequence"/>
</dbReference>
<dbReference type="InterPro" id="IPR018060">
    <property type="entry name" value="HTH_AraC"/>
</dbReference>
<evidence type="ECO:0000259" key="4">
    <source>
        <dbReference type="PROSITE" id="PS01124"/>
    </source>
</evidence>
<evidence type="ECO:0000313" key="7">
    <source>
        <dbReference type="Proteomes" id="UP000434223"/>
    </source>
</evidence>
<evidence type="ECO:0000313" key="5">
    <source>
        <dbReference type="EMBL" id="GKH04848.1"/>
    </source>
</evidence>
<dbReference type="InterPro" id="IPR020449">
    <property type="entry name" value="Tscrpt_reg_AraC-type_HTH"/>
</dbReference>
<comment type="caution">
    <text evidence="6">The sequence shown here is derived from an EMBL/GenBank/DDBJ whole genome shotgun (WGS) entry which is preliminary data.</text>
</comment>
<proteinExistence type="predicted"/>
<dbReference type="Gene3D" id="1.10.10.60">
    <property type="entry name" value="Homeodomain-like"/>
    <property type="match status" value="2"/>
</dbReference>
<dbReference type="EMBL" id="WNME01000005">
    <property type="protein sequence ID" value="MUB63438.1"/>
    <property type="molecule type" value="Genomic_DNA"/>
</dbReference>
<evidence type="ECO:0000256" key="1">
    <source>
        <dbReference type="ARBA" id="ARBA00023015"/>
    </source>
</evidence>
<keyword evidence="2" id="KW-0238">DNA-binding</keyword>
<dbReference type="InterPro" id="IPR018062">
    <property type="entry name" value="HTH_AraC-typ_CS"/>
</dbReference>
<reference evidence="5" key="2">
    <citation type="submission" date="2022-01" db="EMBL/GenBank/DDBJ databases">
        <title>Novel bile acid biosynthetic pathways are enriched in the microbiome of centenarians.</title>
        <authorList>
            <person name="Sato Y."/>
            <person name="Atarashi K."/>
            <person name="Plichta R.D."/>
            <person name="Arai Y."/>
            <person name="Sasajima S."/>
            <person name="Kearney M.S."/>
            <person name="Suda W."/>
            <person name="Takeshita K."/>
            <person name="Sasaki T."/>
            <person name="Okamoto S."/>
            <person name="Skelly N.A."/>
            <person name="Okamura Y."/>
            <person name="Vlamakis H."/>
            <person name="Li Y."/>
            <person name="Tanoue T."/>
            <person name="Takei H."/>
            <person name="Nittono H."/>
            <person name="Narushima S."/>
            <person name="Irie J."/>
            <person name="Itoh H."/>
            <person name="Moriya K."/>
            <person name="Sugiura Y."/>
            <person name="Suematsu M."/>
            <person name="Moritoki N."/>
            <person name="Shibata S."/>
            <person name="Littman R.D."/>
            <person name="Fischbach A.M."/>
            <person name="Uwamino Y."/>
            <person name="Inoue T."/>
            <person name="Honda A."/>
            <person name="Hattori M."/>
            <person name="Murai T."/>
            <person name="Xavier J.R."/>
            <person name="Hirose N."/>
            <person name="Honda K."/>
        </authorList>
    </citation>
    <scope>NUCLEOTIDE SEQUENCE</scope>
    <source>
        <strain evidence="5">CE91-St55</strain>
    </source>
</reference>
<dbReference type="InterPro" id="IPR003313">
    <property type="entry name" value="AraC-bd"/>
</dbReference>
<dbReference type="GO" id="GO:0043565">
    <property type="term" value="F:sequence-specific DNA binding"/>
    <property type="evidence" value="ECO:0007669"/>
    <property type="project" value="InterPro"/>
</dbReference>
<dbReference type="Proteomes" id="UP000434223">
    <property type="component" value="Unassembled WGS sequence"/>
</dbReference>
<feature type="domain" description="HTH araC/xylS-type" evidence="4">
    <location>
        <begin position="233"/>
        <end position="330"/>
    </location>
</feature>
<dbReference type="InterPro" id="IPR009057">
    <property type="entry name" value="Homeodomain-like_sf"/>
</dbReference>
<dbReference type="AlphaFoldDB" id="A0A174U3U3"/>
<dbReference type="PANTHER" id="PTHR43280:SF2">
    <property type="entry name" value="HTH-TYPE TRANSCRIPTIONAL REGULATOR EXSA"/>
    <property type="match status" value="1"/>
</dbReference>
<dbReference type="SUPFAM" id="SSF51182">
    <property type="entry name" value="RmlC-like cupins"/>
    <property type="match status" value="1"/>
</dbReference>
<keyword evidence="3" id="KW-0804">Transcription</keyword>
<dbReference type="Gene3D" id="2.60.120.10">
    <property type="entry name" value="Jelly Rolls"/>
    <property type="match status" value="1"/>
</dbReference>
<dbReference type="GeneID" id="93148308"/>
<reference evidence="6 7" key="1">
    <citation type="submission" date="2019-09" db="EMBL/GenBank/DDBJ databases">
        <title>Draft genome sequencing of Hungatella hathewayi 123Y-2.</title>
        <authorList>
            <person name="Lv Q."/>
            <person name="Li S."/>
        </authorList>
    </citation>
    <scope>NUCLEOTIDE SEQUENCE [LARGE SCALE GENOMIC DNA]</scope>
    <source>
        <strain evidence="6 7">123Y-2</strain>
    </source>
</reference>
<dbReference type="InterPro" id="IPR011051">
    <property type="entry name" value="RmlC_Cupin_sf"/>
</dbReference>
<dbReference type="PROSITE" id="PS01124">
    <property type="entry name" value="HTH_ARAC_FAMILY_2"/>
    <property type="match status" value="1"/>
</dbReference>
<dbReference type="PROSITE" id="PS00041">
    <property type="entry name" value="HTH_ARAC_FAMILY_1"/>
    <property type="match status" value="1"/>
</dbReference>
<dbReference type="OrthoDB" id="9816335at2"/>
<dbReference type="RefSeq" id="WP_022032170.1">
    <property type="nucleotide sequence ID" value="NZ_BQNJ01000004.1"/>
</dbReference>
<dbReference type="Pfam" id="PF02311">
    <property type="entry name" value="AraC_binding"/>
    <property type="match status" value="1"/>
</dbReference>
<evidence type="ECO:0000313" key="6">
    <source>
        <dbReference type="EMBL" id="MUB63438.1"/>
    </source>
</evidence>
<keyword evidence="1" id="KW-0805">Transcription regulation</keyword>
<dbReference type="EMBL" id="BQNJ01000004">
    <property type="protein sequence ID" value="GKH04848.1"/>
    <property type="molecule type" value="Genomic_DNA"/>
</dbReference>
<dbReference type="Pfam" id="PF12833">
    <property type="entry name" value="HTH_18"/>
    <property type="match status" value="1"/>
</dbReference>
<organism evidence="6 7">
    <name type="scientific">Hungatella hathewayi</name>
    <dbReference type="NCBI Taxonomy" id="154046"/>
    <lineage>
        <taxon>Bacteria</taxon>
        <taxon>Bacillati</taxon>
        <taxon>Bacillota</taxon>
        <taxon>Clostridia</taxon>
        <taxon>Lachnospirales</taxon>
        <taxon>Lachnospiraceae</taxon>
        <taxon>Hungatella</taxon>
    </lineage>
</organism>
<evidence type="ECO:0000256" key="3">
    <source>
        <dbReference type="ARBA" id="ARBA00023163"/>
    </source>
</evidence>
<dbReference type="SMART" id="SM00342">
    <property type="entry name" value="HTH_ARAC"/>
    <property type="match status" value="1"/>
</dbReference>
<dbReference type="PANTHER" id="PTHR43280">
    <property type="entry name" value="ARAC-FAMILY TRANSCRIPTIONAL REGULATOR"/>
    <property type="match status" value="1"/>
</dbReference>
<dbReference type="PRINTS" id="PR00032">
    <property type="entry name" value="HTHARAC"/>
</dbReference>
<dbReference type="SUPFAM" id="SSF46689">
    <property type="entry name" value="Homeodomain-like"/>
    <property type="match status" value="1"/>
</dbReference>
<dbReference type="InterPro" id="IPR014710">
    <property type="entry name" value="RmlC-like_jellyroll"/>
</dbReference>
<accession>A0A174U3U3</accession>
<gene>
    <name evidence="5" type="ORF">CE91St55_68290</name>
    <name evidence="6" type="ORF">GNE07_10225</name>
</gene>